<dbReference type="Gene3D" id="1.10.490.10">
    <property type="entry name" value="Globins"/>
    <property type="match status" value="1"/>
</dbReference>
<name>A0A2A6RKZ1_9CHLR</name>
<dbReference type="InterPro" id="IPR044398">
    <property type="entry name" value="Globin-sensor_dom"/>
</dbReference>
<keyword evidence="2" id="KW-0808">Transferase</keyword>
<comment type="caution">
    <text evidence="2">The sequence shown here is derived from an EMBL/GenBank/DDBJ whole genome shotgun (WGS) entry which is preliminary data.</text>
</comment>
<dbReference type="Proteomes" id="UP000220527">
    <property type="component" value="Unassembled WGS sequence"/>
</dbReference>
<proteinExistence type="predicted"/>
<dbReference type="GO" id="GO:0019825">
    <property type="term" value="F:oxygen binding"/>
    <property type="evidence" value="ECO:0007669"/>
    <property type="project" value="InterPro"/>
</dbReference>
<dbReference type="InterPro" id="IPR009050">
    <property type="entry name" value="Globin-like_sf"/>
</dbReference>
<reference evidence="3" key="1">
    <citation type="submission" date="2017-08" db="EMBL/GenBank/DDBJ databases">
        <authorList>
            <person name="Grouzdev D.S."/>
            <person name="Gaisin V.A."/>
            <person name="Rysina M.S."/>
            <person name="Gorlenko V.M."/>
        </authorList>
    </citation>
    <scope>NUCLEOTIDE SEQUENCE [LARGE SCALE GENOMIC DNA]</scope>
    <source>
        <strain evidence="3">Kir15-3F</strain>
    </source>
</reference>
<evidence type="ECO:0000313" key="3">
    <source>
        <dbReference type="Proteomes" id="UP000220527"/>
    </source>
</evidence>
<dbReference type="Pfam" id="PF11563">
    <property type="entry name" value="Protoglobin"/>
    <property type="match status" value="1"/>
</dbReference>
<organism evidence="2 3">
    <name type="scientific">Candidatus Viridilinea mediisalina</name>
    <dbReference type="NCBI Taxonomy" id="2024553"/>
    <lineage>
        <taxon>Bacteria</taxon>
        <taxon>Bacillati</taxon>
        <taxon>Chloroflexota</taxon>
        <taxon>Chloroflexia</taxon>
        <taxon>Chloroflexales</taxon>
        <taxon>Chloroflexineae</taxon>
        <taxon>Oscillochloridaceae</taxon>
        <taxon>Candidatus Viridilinea</taxon>
    </lineage>
</organism>
<dbReference type="GO" id="GO:0020037">
    <property type="term" value="F:heme binding"/>
    <property type="evidence" value="ECO:0007669"/>
    <property type="project" value="InterPro"/>
</dbReference>
<dbReference type="InterPro" id="IPR012292">
    <property type="entry name" value="Globin/Proto"/>
</dbReference>
<accession>A0A2A6RKZ1</accession>
<dbReference type="OrthoDB" id="9774793at2"/>
<evidence type="ECO:0000313" key="2">
    <source>
        <dbReference type="EMBL" id="PDW03712.1"/>
    </source>
</evidence>
<evidence type="ECO:0000259" key="1">
    <source>
        <dbReference type="Pfam" id="PF11563"/>
    </source>
</evidence>
<dbReference type="AlphaFoldDB" id="A0A2A6RKZ1"/>
<sequence>MAQDRASWTVKDEAALEELIQLMNLRPEEGALLKDLGPKAKEHAPTLTKTFYDRLFAHPNTAEYLKDVSLDRLHGMVQEWFTGMFCGVYDTEYARRRLRIGEIHVKIGLPVRYPLAMIDVVMPYGDQISRESAKPEETVAAFRKVLAMDVAIFNQAYEDNQLRHLAEMVGGERLARRLLSGS</sequence>
<dbReference type="GO" id="GO:0016301">
    <property type="term" value="F:kinase activity"/>
    <property type="evidence" value="ECO:0007669"/>
    <property type="project" value="UniProtKB-KW"/>
</dbReference>
<dbReference type="EMBL" id="NQWI01000023">
    <property type="protein sequence ID" value="PDW03712.1"/>
    <property type="molecule type" value="Genomic_DNA"/>
</dbReference>
<keyword evidence="2" id="KW-0418">Kinase</keyword>
<feature type="domain" description="Globin-sensor" evidence="1">
    <location>
        <begin position="13"/>
        <end position="161"/>
    </location>
</feature>
<protein>
    <submittedName>
        <fullName evidence="2">Globin-coupled histidine kinase</fullName>
    </submittedName>
</protein>
<gene>
    <name evidence="2" type="ORF">CJ255_07330</name>
</gene>
<dbReference type="SUPFAM" id="SSF46458">
    <property type="entry name" value="Globin-like"/>
    <property type="match status" value="1"/>
</dbReference>
<dbReference type="RefSeq" id="WP_097643437.1">
    <property type="nucleotide sequence ID" value="NZ_NQWI01000023.1"/>
</dbReference>
<keyword evidence="3" id="KW-1185">Reference proteome</keyword>